<name>A0AAN7AA58_9PEZI</name>
<evidence type="ECO:0000313" key="3">
    <source>
        <dbReference type="Proteomes" id="UP001302321"/>
    </source>
</evidence>
<comment type="caution">
    <text evidence="2">The sequence shown here is derived from an EMBL/GenBank/DDBJ whole genome shotgun (WGS) entry which is preliminary data.</text>
</comment>
<proteinExistence type="predicted"/>
<protein>
    <submittedName>
        <fullName evidence="2">Uncharacterized protein</fullName>
    </submittedName>
</protein>
<keyword evidence="3" id="KW-1185">Reference proteome</keyword>
<sequence>MRGFVRCGAKSYKRWESLLYQAAGSLGGGVGVSGSVSMKCTDIISRNHVRIGKVLLALGCCCFLLLADVDLGHGTDNGWVRRIILIWDILWAGWLVR</sequence>
<reference evidence="2" key="1">
    <citation type="journal article" date="2023" name="Mol. Phylogenet. Evol.">
        <title>Genome-scale phylogeny and comparative genomics of the fungal order Sordariales.</title>
        <authorList>
            <person name="Hensen N."/>
            <person name="Bonometti L."/>
            <person name="Westerberg I."/>
            <person name="Brannstrom I.O."/>
            <person name="Guillou S."/>
            <person name="Cros-Aarteil S."/>
            <person name="Calhoun S."/>
            <person name="Haridas S."/>
            <person name="Kuo A."/>
            <person name="Mondo S."/>
            <person name="Pangilinan J."/>
            <person name="Riley R."/>
            <person name="LaButti K."/>
            <person name="Andreopoulos B."/>
            <person name="Lipzen A."/>
            <person name="Chen C."/>
            <person name="Yan M."/>
            <person name="Daum C."/>
            <person name="Ng V."/>
            <person name="Clum A."/>
            <person name="Steindorff A."/>
            <person name="Ohm R.A."/>
            <person name="Martin F."/>
            <person name="Silar P."/>
            <person name="Natvig D.O."/>
            <person name="Lalanne C."/>
            <person name="Gautier V."/>
            <person name="Ament-Velasquez S.L."/>
            <person name="Kruys A."/>
            <person name="Hutchinson M.I."/>
            <person name="Powell A.J."/>
            <person name="Barry K."/>
            <person name="Miller A.N."/>
            <person name="Grigoriev I.V."/>
            <person name="Debuchy R."/>
            <person name="Gladieux P."/>
            <person name="Hiltunen Thoren M."/>
            <person name="Johannesson H."/>
        </authorList>
    </citation>
    <scope>NUCLEOTIDE SEQUENCE</scope>
    <source>
        <strain evidence="2">CBS 892.96</strain>
    </source>
</reference>
<dbReference type="AlphaFoldDB" id="A0AAN7AA58"/>
<evidence type="ECO:0000313" key="2">
    <source>
        <dbReference type="EMBL" id="KAK4178102.1"/>
    </source>
</evidence>
<evidence type="ECO:0000256" key="1">
    <source>
        <dbReference type="SAM" id="Phobius"/>
    </source>
</evidence>
<dbReference type="Proteomes" id="UP001302321">
    <property type="component" value="Unassembled WGS sequence"/>
</dbReference>
<reference evidence="2" key="2">
    <citation type="submission" date="2023-05" db="EMBL/GenBank/DDBJ databases">
        <authorList>
            <consortium name="Lawrence Berkeley National Laboratory"/>
            <person name="Steindorff A."/>
            <person name="Hensen N."/>
            <person name="Bonometti L."/>
            <person name="Westerberg I."/>
            <person name="Brannstrom I.O."/>
            <person name="Guillou S."/>
            <person name="Cros-Aarteil S."/>
            <person name="Calhoun S."/>
            <person name="Haridas S."/>
            <person name="Kuo A."/>
            <person name="Mondo S."/>
            <person name="Pangilinan J."/>
            <person name="Riley R."/>
            <person name="Labutti K."/>
            <person name="Andreopoulos B."/>
            <person name="Lipzen A."/>
            <person name="Chen C."/>
            <person name="Yanf M."/>
            <person name="Daum C."/>
            <person name="Ng V."/>
            <person name="Clum A."/>
            <person name="Ohm R."/>
            <person name="Martin F."/>
            <person name="Silar P."/>
            <person name="Natvig D."/>
            <person name="Lalanne C."/>
            <person name="Gautier V."/>
            <person name="Ament-Velasquez S.L."/>
            <person name="Kruys A."/>
            <person name="Hutchinson M.I."/>
            <person name="Powell A.J."/>
            <person name="Barry K."/>
            <person name="Miller A.N."/>
            <person name="Grigoriev I.V."/>
            <person name="Debuchy R."/>
            <person name="Gladieux P."/>
            <person name="Thoren M.H."/>
            <person name="Johannesson H."/>
        </authorList>
    </citation>
    <scope>NUCLEOTIDE SEQUENCE</scope>
    <source>
        <strain evidence="2">CBS 892.96</strain>
    </source>
</reference>
<keyword evidence="1" id="KW-0812">Transmembrane</keyword>
<keyword evidence="1" id="KW-0472">Membrane</keyword>
<keyword evidence="1" id="KW-1133">Transmembrane helix</keyword>
<gene>
    <name evidence="2" type="ORF">QBC36DRAFT_325607</name>
</gene>
<organism evidence="2 3">
    <name type="scientific">Triangularia setosa</name>
    <dbReference type="NCBI Taxonomy" id="2587417"/>
    <lineage>
        <taxon>Eukaryota</taxon>
        <taxon>Fungi</taxon>
        <taxon>Dikarya</taxon>
        <taxon>Ascomycota</taxon>
        <taxon>Pezizomycotina</taxon>
        <taxon>Sordariomycetes</taxon>
        <taxon>Sordariomycetidae</taxon>
        <taxon>Sordariales</taxon>
        <taxon>Podosporaceae</taxon>
        <taxon>Triangularia</taxon>
    </lineage>
</organism>
<accession>A0AAN7AA58</accession>
<feature type="transmembrane region" description="Helical" evidence="1">
    <location>
        <begin position="79"/>
        <end position="96"/>
    </location>
</feature>
<dbReference type="EMBL" id="MU866147">
    <property type="protein sequence ID" value="KAK4178102.1"/>
    <property type="molecule type" value="Genomic_DNA"/>
</dbReference>
<feature type="transmembrane region" description="Helical" evidence="1">
    <location>
        <begin position="50"/>
        <end position="67"/>
    </location>
</feature>